<comment type="caution">
    <text evidence="5">The sequence shown here is derived from an EMBL/GenBank/DDBJ whole genome shotgun (WGS) entry which is preliminary data.</text>
</comment>
<evidence type="ECO:0000256" key="3">
    <source>
        <dbReference type="ARBA" id="ARBA00023163"/>
    </source>
</evidence>
<feature type="domain" description="GntR C-terminal" evidence="4">
    <location>
        <begin position="7"/>
        <end position="78"/>
    </location>
</feature>
<protein>
    <submittedName>
        <fullName evidence="5">FCD domain-containing protein</fullName>
    </submittedName>
</protein>
<reference evidence="5" key="1">
    <citation type="submission" date="2021-05" db="EMBL/GenBank/DDBJ databases">
        <title>First report of NDM-5 and VEB-6 producing Proteus mirabilis isolated from blood of a sepsis patient in Kolkata, India.</title>
        <authorList>
            <person name="Halder G."/>
            <person name="Chaudhuri B."/>
            <person name="Dutta S."/>
        </authorList>
    </citation>
    <scope>NUCLEOTIDE SEQUENCE [LARGE SCALE GENOMIC DNA]</scope>
    <source>
        <strain evidence="5">7049</strain>
    </source>
</reference>
<keyword evidence="3" id="KW-0804">Transcription</keyword>
<proteinExistence type="predicted"/>
<name>A0ABD5LVN3_PROMI</name>
<evidence type="ECO:0000256" key="2">
    <source>
        <dbReference type="ARBA" id="ARBA00023125"/>
    </source>
</evidence>
<dbReference type="GO" id="GO:0003677">
    <property type="term" value="F:DNA binding"/>
    <property type="evidence" value="ECO:0007669"/>
    <property type="project" value="UniProtKB-KW"/>
</dbReference>
<keyword evidence="2" id="KW-0238">DNA-binding</keyword>
<dbReference type="SUPFAM" id="SSF48008">
    <property type="entry name" value="GntR ligand-binding domain-like"/>
    <property type="match status" value="1"/>
</dbReference>
<evidence type="ECO:0000256" key="1">
    <source>
        <dbReference type="ARBA" id="ARBA00023015"/>
    </source>
</evidence>
<dbReference type="AlphaFoldDB" id="A0ABD5LVN3"/>
<keyword evidence="1" id="KW-0805">Transcription regulation</keyword>
<evidence type="ECO:0000313" key="5">
    <source>
        <dbReference type="EMBL" id="MEY2345371.1"/>
    </source>
</evidence>
<dbReference type="Pfam" id="PF07729">
    <property type="entry name" value="FCD"/>
    <property type="match status" value="1"/>
</dbReference>
<dbReference type="InterPro" id="IPR011711">
    <property type="entry name" value="GntR_C"/>
</dbReference>
<gene>
    <name evidence="5" type="ORF">I3679_021155</name>
</gene>
<dbReference type="Gene3D" id="1.20.120.530">
    <property type="entry name" value="GntR ligand-binding domain-like"/>
    <property type="match status" value="1"/>
</dbReference>
<dbReference type="EMBL" id="JADQCH020000002">
    <property type="protein sequence ID" value="MEY2345371.1"/>
    <property type="molecule type" value="Genomic_DNA"/>
</dbReference>
<sequence>MTFFSLSDVDFHRTICILSGNITLTSLWENVAKQLTIVIGISTLGKPMEEIIHEHEILLDKIIIGDLPQLEKEFEEHICAQTKRVDFSTIIDNKRKTIKHANL</sequence>
<organism evidence="5">
    <name type="scientific">Proteus mirabilis</name>
    <dbReference type="NCBI Taxonomy" id="584"/>
    <lineage>
        <taxon>Bacteria</taxon>
        <taxon>Pseudomonadati</taxon>
        <taxon>Pseudomonadota</taxon>
        <taxon>Gammaproteobacteria</taxon>
        <taxon>Enterobacterales</taxon>
        <taxon>Morganellaceae</taxon>
        <taxon>Proteus</taxon>
    </lineage>
</organism>
<evidence type="ECO:0000259" key="4">
    <source>
        <dbReference type="Pfam" id="PF07729"/>
    </source>
</evidence>
<dbReference type="InterPro" id="IPR008920">
    <property type="entry name" value="TF_FadR/GntR_C"/>
</dbReference>
<accession>A0ABD5LVN3</accession>